<reference evidence="3 4" key="1">
    <citation type="submission" date="2016-10" db="EMBL/GenBank/DDBJ databases">
        <authorList>
            <person name="de Groot N.N."/>
        </authorList>
    </citation>
    <scope>NUCLEOTIDE SEQUENCE [LARGE SCALE GENOMIC DNA]</scope>
    <source>
        <strain evidence="3 4">DSM 5885</strain>
    </source>
</reference>
<sequence>MNTDAPANPPRPGQPQRPPTQRRAATLLLTAMTLLAAVSGIGVGLPVWWAGIAAWLAAAVLWPQLPSAQKRQALLLAGVGAAAFGLTLMRGGKPVWIGLLTQNTALLGMLAAVSFLQMLGASDDAREELPTGRGALWRSAVGVHLLGAVINLSALFIMADRVGRGGHPSQQQVALLSRAYLAAALWSPFFAATAVALTYAPGASPLGLMLAGATLAVVLVWLAGRDIIRASDDRADSFVGYPMHPRALALPGILAAAVWCGHLAFPGWSMLSVISLASLLMVSATLLQRLGPAPAVRAIATHAGQRLPAMSGELVLFLAAGCFASGLGALIDTGGIWMPFSRFGAFEAALVLAAMILLAALGIHAVISITMASTWLAPLHPAPTLLALLFVQSWAIGLAAGPTSGTNLTIQGRYAIPSVTMARGNLRYCLQAYAAAVLWLVILANWPIGA</sequence>
<gene>
    <name evidence="3" type="ORF">SAMN05660652_02880</name>
</gene>
<dbReference type="STRING" id="83767.SAMN05660652_02880"/>
<proteinExistence type="predicted"/>
<keyword evidence="2" id="KW-1133">Transmembrane helix</keyword>
<evidence type="ECO:0000256" key="1">
    <source>
        <dbReference type="SAM" id="MobiDB-lite"/>
    </source>
</evidence>
<feature type="region of interest" description="Disordered" evidence="1">
    <location>
        <begin position="1"/>
        <end position="21"/>
    </location>
</feature>
<feature type="transmembrane region" description="Helical" evidence="2">
    <location>
        <begin position="349"/>
        <end position="373"/>
    </location>
</feature>
<feature type="transmembrane region" description="Helical" evidence="2">
    <location>
        <begin position="428"/>
        <end position="448"/>
    </location>
</feature>
<feature type="transmembrane region" description="Helical" evidence="2">
    <location>
        <begin position="72"/>
        <end position="89"/>
    </location>
</feature>
<keyword evidence="4" id="KW-1185">Reference proteome</keyword>
<feature type="transmembrane region" description="Helical" evidence="2">
    <location>
        <begin position="385"/>
        <end position="408"/>
    </location>
</feature>
<feature type="transmembrane region" description="Helical" evidence="2">
    <location>
        <begin position="206"/>
        <end position="223"/>
    </location>
</feature>
<evidence type="ECO:0000256" key="2">
    <source>
        <dbReference type="SAM" id="Phobius"/>
    </source>
</evidence>
<accession>A0A1G8HYU4</accession>
<feature type="compositionally biased region" description="Pro residues" evidence="1">
    <location>
        <begin position="7"/>
        <end position="18"/>
    </location>
</feature>
<evidence type="ECO:0000313" key="4">
    <source>
        <dbReference type="Proteomes" id="UP000198607"/>
    </source>
</evidence>
<feature type="transmembrane region" description="Helical" evidence="2">
    <location>
        <begin position="136"/>
        <end position="159"/>
    </location>
</feature>
<evidence type="ECO:0000313" key="3">
    <source>
        <dbReference type="EMBL" id="SDI11839.1"/>
    </source>
</evidence>
<protein>
    <submittedName>
        <fullName evidence="3">Uncharacterized protein</fullName>
    </submittedName>
</protein>
<dbReference type="Proteomes" id="UP000198607">
    <property type="component" value="Unassembled WGS sequence"/>
</dbReference>
<dbReference type="EMBL" id="FNCY01000013">
    <property type="protein sequence ID" value="SDI11839.1"/>
    <property type="molecule type" value="Genomic_DNA"/>
</dbReference>
<name>A0A1G8HYU4_9RHOO</name>
<feature type="transmembrane region" description="Helical" evidence="2">
    <location>
        <begin position="314"/>
        <end position="337"/>
    </location>
</feature>
<feature type="transmembrane region" description="Helical" evidence="2">
    <location>
        <begin position="243"/>
        <end position="261"/>
    </location>
</feature>
<feature type="transmembrane region" description="Helical" evidence="2">
    <location>
        <begin position="95"/>
        <end position="116"/>
    </location>
</feature>
<feature type="transmembrane region" description="Helical" evidence="2">
    <location>
        <begin position="24"/>
        <end position="41"/>
    </location>
</feature>
<dbReference type="RefSeq" id="WP_245715570.1">
    <property type="nucleotide sequence ID" value="NZ_FNCY01000013.1"/>
</dbReference>
<feature type="transmembrane region" description="Helical" evidence="2">
    <location>
        <begin position="179"/>
        <end position="199"/>
    </location>
</feature>
<keyword evidence="2" id="KW-0812">Transmembrane</keyword>
<keyword evidence="2" id="KW-0472">Membrane</keyword>
<organism evidence="3 4">
    <name type="scientific">Propionivibrio dicarboxylicus</name>
    <dbReference type="NCBI Taxonomy" id="83767"/>
    <lineage>
        <taxon>Bacteria</taxon>
        <taxon>Pseudomonadati</taxon>
        <taxon>Pseudomonadota</taxon>
        <taxon>Betaproteobacteria</taxon>
        <taxon>Rhodocyclales</taxon>
        <taxon>Rhodocyclaceae</taxon>
        <taxon>Propionivibrio</taxon>
    </lineage>
</organism>
<dbReference type="AlphaFoldDB" id="A0A1G8HYU4"/>